<name>A0A5M9LM86_9PLEO</name>
<dbReference type="AlphaFoldDB" id="A0A5M9LM86"/>
<protein>
    <submittedName>
        <fullName evidence="1">Uncharacterized protein</fullName>
    </submittedName>
</protein>
<dbReference type="Proteomes" id="UP000245464">
    <property type="component" value="Chromosome 1"/>
</dbReference>
<evidence type="ECO:0000313" key="2">
    <source>
        <dbReference type="Proteomes" id="UP000245464"/>
    </source>
</evidence>
<dbReference type="EMBL" id="NQIK02000001">
    <property type="protein sequence ID" value="KAF7576507.1"/>
    <property type="molecule type" value="Genomic_DNA"/>
</dbReference>
<proteinExistence type="predicted"/>
<organism evidence="1 2">
    <name type="scientific">Pyrenophora tritici-repentis</name>
    <dbReference type="NCBI Taxonomy" id="45151"/>
    <lineage>
        <taxon>Eukaryota</taxon>
        <taxon>Fungi</taxon>
        <taxon>Dikarya</taxon>
        <taxon>Ascomycota</taxon>
        <taxon>Pezizomycotina</taxon>
        <taxon>Dothideomycetes</taxon>
        <taxon>Pleosporomycetidae</taxon>
        <taxon>Pleosporales</taxon>
        <taxon>Pleosporineae</taxon>
        <taxon>Pleosporaceae</taxon>
        <taxon>Pyrenophora</taxon>
    </lineage>
</organism>
<sequence length="45" mass="5157">MTITLSSLGIMTHSNSKGCMALAFWNRYFPGTRQSQWDRECKSKS</sequence>
<dbReference type="RefSeq" id="XP_065965044.1">
    <property type="nucleotide sequence ID" value="XM_066102842.1"/>
</dbReference>
<reference evidence="1" key="1">
    <citation type="journal article" date="2018" name="BMC Genomics">
        <title>Comparative genomics of the wheat fungal pathogen Pyrenophora tritici-repentis reveals chromosomal variations and genome plasticity.</title>
        <authorList>
            <person name="Moolhuijzen P."/>
            <person name="See P.T."/>
            <person name="Hane J.K."/>
            <person name="Shi G."/>
            <person name="Liu Z."/>
            <person name="Oliver R.P."/>
            <person name="Moffat C.S."/>
        </authorList>
    </citation>
    <scope>NUCLEOTIDE SEQUENCE [LARGE SCALE GENOMIC DNA]</scope>
    <source>
        <strain evidence="1">M4</strain>
    </source>
</reference>
<dbReference type="GeneID" id="90953928"/>
<accession>A0A5M9LM86</accession>
<gene>
    <name evidence="1" type="ORF">PtrM4_007470</name>
</gene>
<evidence type="ECO:0000313" key="1">
    <source>
        <dbReference type="EMBL" id="KAF7576507.1"/>
    </source>
</evidence>
<comment type="caution">
    <text evidence="1">The sequence shown here is derived from an EMBL/GenBank/DDBJ whole genome shotgun (WGS) entry which is preliminary data.</text>
</comment>
<dbReference type="KEGG" id="ptrr:90953928"/>